<comment type="function">
    <text evidence="1">May be involved in the degradation process of specific misfolded endoplasmic reticulum (ER) luminal proteins.</text>
</comment>
<comment type="function">
    <text evidence="8">May be involved in the degradation of misfolded endoplasmic reticulum (ER) luminal proteins.</text>
</comment>
<evidence type="ECO:0000313" key="10">
    <source>
        <dbReference type="EMBL" id="CAD6344124.1"/>
    </source>
</evidence>
<keyword evidence="6 8" id="KW-1133">Transmembrane helix</keyword>
<organism evidence="10 11">
    <name type="scientific">Miscanthus lutarioriparius</name>
    <dbReference type="NCBI Taxonomy" id="422564"/>
    <lineage>
        <taxon>Eukaryota</taxon>
        <taxon>Viridiplantae</taxon>
        <taxon>Streptophyta</taxon>
        <taxon>Embryophyta</taxon>
        <taxon>Tracheophyta</taxon>
        <taxon>Spermatophyta</taxon>
        <taxon>Magnoliopsida</taxon>
        <taxon>Liliopsida</taxon>
        <taxon>Poales</taxon>
        <taxon>Poaceae</taxon>
        <taxon>PACMAD clade</taxon>
        <taxon>Panicoideae</taxon>
        <taxon>Andropogonodae</taxon>
        <taxon>Andropogoneae</taxon>
        <taxon>Saccharinae</taxon>
        <taxon>Miscanthus</taxon>
    </lineage>
</organism>
<dbReference type="GO" id="GO:0005789">
    <property type="term" value="C:endoplasmic reticulum membrane"/>
    <property type="evidence" value="ECO:0007669"/>
    <property type="project" value="UniProtKB-SubCell"/>
</dbReference>
<comment type="subcellular location">
    <subcellularLocation>
        <location evidence="2 8">Endoplasmic reticulum membrane</location>
        <topology evidence="2 8">Multi-pass membrane protein</topology>
    </subcellularLocation>
</comment>
<name>A0A811SS25_9POAL</name>
<evidence type="ECO:0000256" key="8">
    <source>
        <dbReference type="RuleBase" id="RU363059"/>
    </source>
</evidence>
<comment type="similarity">
    <text evidence="3 8">Belongs to the derlin family.</text>
</comment>
<evidence type="ECO:0000256" key="7">
    <source>
        <dbReference type="ARBA" id="ARBA00023136"/>
    </source>
</evidence>
<evidence type="ECO:0000256" key="6">
    <source>
        <dbReference type="ARBA" id="ARBA00022989"/>
    </source>
</evidence>
<dbReference type="GO" id="GO:0006950">
    <property type="term" value="P:response to stress"/>
    <property type="evidence" value="ECO:0007669"/>
    <property type="project" value="UniProtKB-ARBA"/>
</dbReference>
<keyword evidence="11" id="KW-1185">Reference proteome</keyword>
<evidence type="ECO:0000256" key="2">
    <source>
        <dbReference type="ARBA" id="ARBA00004477"/>
    </source>
</evidence>
<feature type="transmembrane region" description="Helical" evidence="8">
    <location>
        <begin position="277"/>
        <end position="296"/>
    </location>
</feature>
<dbReference type="Pfam" id="PF04511">
    <property type="entry name" value="DER1"/>
    <property type="match status" value="1"/>
</dbReference>
<evidence type="ECO:0000256" key="1">
    <source>
        <dbReference type="ARBA" id="ARBA00003292"/>
    </source>
</evidence>
<evidence type="ECO:0000256" key="9">
    <source>
        <dbReference type="SAM" id="MobiDB-lite"/>
    </source>
</evidence>
<dbReference type="EMBL" id="CAJGYO010000898">
    <property type="protein sequence ID" value="CAD6344124.1"/>
    <property type="molecule type" value="Genomic_DNA"/>
</dbReference>
<evidence type="ECO:0000256" key="3">
    <source>
        <dbReference type="ARBA" id="ARBA00008917"/>
    </source>
</evidence>
<dbReference type="InterPro" id="IPR007599">
    <property type="entry name" value="DER1"/>
</dbReference>
<protein>
    <recommendedName>
        <fullName evidence="8">Derlin</fullName>
    </recommendedName>
</protein>
<dbReference type="PANTHER" id="PTHR11009">
    <property type="entry name" value="DER1-LIKE PROTEIN, DERLIN"/>
    <property type="match status" value="1"/>
</dbReference>
<dbReference type="Proteomes" id="UP000604825">
    <property type="component" value="Unassembled WGS sequence"/>
</dbReference>
<feature type="transmembrane region" description="Helical" evidence="8">
    <location>
        <begin position="157"/>
        <end position="178"/>
    </location>
</feature>
<dbReference type="InterPro" id="IPR035952">
    <property type="entry name" value="Rhomboid-like_sf"/>
</dbReference>
<reference evidence="10" key="1">
    <citation type="submission" date="2020-10" db="EMBL/GenBank/DDBJ databases">
        <authorList>
            <person name="Han B."/>
            <person name="Lu T."/>
            <person name="Zhao Q."/>
            <person name="Huang X."/>
            <person name="Zhao Y."/>
        </authorList>
    </citation>
    <scope>NUCLEOTIDE SEQUENCE</scope>
</reference>
<keyword evidence="4 8" id="KW-0812">Transmembrane</keyword>
<dbReference type="OrthoDB" id="1716531at2759"/>
<gene>
    <name evidence="10" type="ORF">NCGR_LOCUS68222</name>
</gene>
<evidence type="ECO:0000256" key="5">
    <source>
        <dbReference type="ARBA" id="ARBA00022824"/>
    </source>
</evidence>
<proteinExistence type="inferred from homology"/>
<evidence type="ECO:0000256" key="4">
    <source>
        <dbReference type="ARBA" id="ARBA00022692"/>
    </source>
</evidence>
<feature type="transmembrane region" description="Helical" evidence="8">
    <location>
        <begin position="199"/>
        <end position="225"/>
    </location>
</feature>
<dbReference type="AlphaFoldDB" id="A0A811SS25"/>
<comment type="caution">
    <text evidence="10">The sequence shown here is derived from an EMBL/GenBank/DDBJ whole genome shotgun (WGS) entry which is preliminary data.</text>
</comment>
<accession>A0A811SS25</accession>
<keyword evidence="5 8" id="KW-0256">Endoplasmic reticulum</keyword>
<keyword evidence="7 8" id="KW-0472">Membrane</keyword>
<feature type="region of interest" description="Disordered" evidence="9">
    <location>
        <begin position="1"/>
        <end position="31"/>
    </location>
</feature>
<sequence>MNLLRPPSSSSRQGRAGKGRTRQGRGAPVALATRSDSVVGAPIAPDDGSSSAAGCTHQVGLPIFSSQMVLDTGDISANQQKVKDIAVGGNYLSTSIPIQYSKGNGGQLLLYYKSLPPISKAYGTLCFFTTVLVRLGILNRSFLYLDYPSVFKKFEVWRLFTSFFFLGPFSINFGIRLLMIARYGVMLEKGVFDKRTADFLWMMIFGAISLLVVSVIPLFNTYALGIPMVSMLVYVWSRENPNAQINIYGLVQLRAFYLPWVMLLLDMIFGSSLMPGLLGIMVGHLYYFFSVLHPLATGKNYLKTPKWVYPFTRSWPKHSLSVCSYN</sequence>
<dbReference type="SUPFAM" id="SSF144091">
    <property type="entry name" value="Rhomboid-like"/>
    <property type="match status" value="1"/>
</dbReference>
<evidence type="ECO:0000313" key="11">
    <source>
        <dbReference type="Proteomes" id="UP000604825"/>
    </source>
</evidence>
<feature type="transmembrane region" description="Helical" evidence="8">
    <location>
        <begin position="121"/>
        <end position="137"/>
    </location>
</feature>